<dbReference type="CDD" id="cd01949">
    <property type="entry name" value="GGDEF"/>
    <property type="match status" value="1"/>
</dbReference>
<evidence type="ECO:0000259" key="4">
    <source>
        <dbReference type="PROSITE" id="PS50887"/>
    </source>
</evidence>
<accession>A0AAJ4UYT3</accession>
<dbReference type="InterPro" id="IPR001638">
    <property type="entry name" value="Solute-binding_3/MltF_N"/>
</dbReference>
<dbReference type="CDD" id="cd01007">
    <property type="entry name" value="PBP2_BvgS_HisK_like"/>
    <property type="match status" value="1"/>
</dbReference>
<reference evidence="8" key="1">
    <citation type="submission" date="2018-03" db="EMBL/GenBank/DDBJ databases">
        <title>A comparative analysis of the Nautiliaceae.</title>
        <authorList>
            <person name="Grosche A."/>
            <person name="Smedile F."/>
            <person name="Vetriani C."/>
        </authorList>
    </citation>
    <scope>NUCLEOTIDE SEQUENCE [LARGE SCALE GENOMIC DNA]</scope>
    <source>
        <strain evidence="8">TB6</strain>
    </source>
</reference>
<gene>
    <name evidence="5" type="ORF">C6V80_04095</name>
    <name evidence="6" type="ORF">EDC58_0607</name>
</gene>
<evidence type="ECO:0000256" key="2">
    <source>
        <dbReference type="ARBA" id="ARBA00034247"/>
    </source>
</evidence>
<feature type="domain" description="GGDEF" evidence="4">
    <location>
        <begin position="330"/>
        <end position="459"/>
    </location>
</feature>
<dbReference type="SMART" id="SM00062">
    <property type="entry name" value="PBPb"/>
    <property type="match status" value="1"/>
</dbReference>
<dbReference type="Gene3D" id="3.30.70.270">
    <property type="match status" value="1"/>
</dbReference>
<dbReference type="InterPro" id="IPR029787">
    <property type="entry name" value="Nucleotide_cyclase"/>
</dbReference>
<evidence type="ECO:0000256" key="3">
    <source>
        <dbReference type="SAM" id="Phobius"/>
    </source>
</evidence>
<evidence type="ECO:0000313" key="6">
    <source>
        <dbReference type="EMBL" id="ROR41123.1"/>
    </source>
</evidence>
<dbReference type="FunFam" id="3.30.70.270:FF:000001">
    <property type="entry name" value="Diguanylate cyclase domain protein"/>
    <property type="match status" value="1"/>
</dbReference>
<evidence type="ECO:0000256" key="1">
    <source>
        <dbReference type="ARBA" id="ARBA00012528"/>
    </source>
</evidence>
<keyword evidence="3" id="KW-0472">Membrane</keyword>
<evidence type="ECO:0000313" key="5">
    <source>
        <dbReference type="EMBL" id="QCI28165.1"/>
    </source>
</evidence>
<organism evidence="6 7">
    <name type="scientific">Caminibacter pacificus</name>
    <dbReference type="NCBI Taxonomy" id="1424653"/>
    <lineage>
        <taxon>Bacteria</taxon>
        <taxon>Pseudomonadati</taxon>
        <taxon>Campylobacterota</taxon>
        <taxon>Epsilonproteobacteria</taxon>
        <taxon>Nautiliales</taxon>
        <taxon>Nautiliaceae</taxon>
        <taxon>Caminibacter</taxon>
    </lineage>
</organism>
<dbReference type="EMBL" id="CP027432">
    <property type="protein sequence ID" value="QCI28165.1"/>
    <property type="molecule type" value="Genomic_DNA"/>
</dbReference>
<comment type="catalytic activity">
    <reaction evidence="2">
        <text>2 GTP = 3',3'-c-di-GMP + 2 diphosphate</text>
        <dbReference type="Rhea" id="RHEA:24898"/>
        <dbReference type="ChEBI" id="CHEBI:33019"/>
        <dbReference type="ChEBI" id="CHEBI:37565"/>
        <dbReference type="ChEBI" id="CHEBI:58805"/>
        <dbReference type="EC" id="2.7.7.65"/>
    </reaction>
</comment>
<dbReference type="SUPFAM" id="SSF55073">
    <property type="entry name" value="Nucleotide cyclase"/>
    <property type="match status" value="1"/>
</dbReference>
<dbReference type="GO" id="GO:0052621">
    <property type="term" value="F:diguanylate cyclase activity"/>
    <property type="evidence" value="ECO:0007669"/>
    <property type="project" value="UniProtKB-EC"/>
</dbReference>
<feature type="transmembrane region" description="Helical" evidence="3">
    <location>
        <begin position="261"/>
        <end position="284"/>
    </location>
</feature>
<keyword evidence="8" id="KW-1185">Reference proteome</keyword>
<dbReference type="Pfam" id="PF00497">
    <property type="entry name" value="SBP_bac_3"/>
    <property type="match status" value="1"/>
</dbReference>
<dbReference type="AlphaFoldDB" id="A0AAJ4UYT3"/>
<dbReference type="RefSeq" id="WP_123352019.1">
    <property type="nucleotide sequence ID" value="NZ_CP027432.2"/>
</dbReference>
<keyword evidence="3" id="KW-1133">Transmembrane helix</keyword>
<protein>
    <recommendedName>
        <fullName evidence="1">diguanylate cyclase</fullName>
        <ecNumber evidence="1">2.7.7.65</ecNumber>
    </recommendedName>
</protein>
<dbReference type="PROSITE" id="PS50887">
    <property type="entry name" value="GGDEF"/>
    <property type="match status" value="1"/>
</dbReference>
<proteinExistence type="predicted"/>
<reference evidence="6 7" key="2">
    <citation type="submission" date="2018-11" db="EMBL/GenBank/DDBJ databases">
        <title>Genomic Encyclopedia of Type Strains, Phase IV (KMG-IV): sequencing the most valuable type-strain genomes for metagenomic binning, comparative biology and taxonomic classification.</title>
        <authorList>
            <person name="Goeker M."/>
        </authorList>
    </citation>
    <scope>NUCLEOTIDE SEQUENCE [LARGE SCALE GENOMIC DNA]</scope>
    <source>
        <strain evidence="6 7">DSM 27783</strain>
    </source>
</reference>
<dbReference type="InterPro" id="IPR050469">
    <property type="entry name" value="Diguanylate_Cyclase"/>
</dbReference>
<dbReference type="SMART" id="SM00267">
    <property type="entry name" value="GGDEF"/>
    <property type="match status" value="1"/>
</dbReference>
<dbReference type="PANTHER" id="PTHR45138">
    <property type="entry name" value="REGULATORY COMPONENTS OF SENSORY TRANSDUCTION SYSTEM"/>
    <property type="match status" value="1"/>
</dbReference>
<dbReference type="PANTHER" id="PTHR45138:SF9">
    <property type="entry name" value="DIGUANYLATE CYCLASE DGCM-RELATED"/>
    <property type="match status" value="1"/>
</dbReference>
<dbReference type="Proteomes" id="UP000272781">
    <property type="component" value="Unassembled WGS sequence"/>
</dbReference>
<dbReference type="EMBL" id="RJVK01000001">
    <property type="protein sequence ID" value="ROR41123.1"/>
    <property type="molecule type" value="Genomic_DNA"/>
</dbReference>
<dbReference type="Pfam" id="PF00990">
    <property type="entry name" value="GGDEF"/>
    <property type="match status" value="1"/>
</dbReference>
<reference evidence="5" key="3">
    <citation type="submission" date="2019-06" db="EMBL/GenBank/DDBJ databases">
        <title>A comparative analysis of the Nautiliaceae.</title>
        <authorList>
            <person name="Grosche A."/>
            <person name="Smedile F."/>
            <person name="Vetriani C."/>
        </authorList>
    </citation>
    <scope>NUCLEOTIDE SEQUENCE</scope>
    <source>
        <strain evidence="5">TB6</strain>
    </source>
</reference>
<dbReference type="SUPFAM" id="SSF53850">
    <property type="entry name" value="Periplasmic binding protein-like II"/>
    <property type="match status" value="1"/>
</dbReference>
<evidence type="ECO:0000313" key="8">
    <source>
        <dbReference type="Proteomes" id="UP000298805"/>
    </source>
</evidence>
<sequence length="459" mass="52852">MKVIWSIVIAVVSLFAQVDLTPNEKLFIKNHLFHCVVTPNWAPFNMLKDDKIEGIAIDYWKLIKHKLNLKSNCKILPSWTLVLEDIKNKNSDIVPATAKTPQKQNFALFTKPYATYPIVIATRNNIGFINSMAQLENKKIVVGKNYSAAEILKKHFPNLNIIEVKDIKTALDYVSRGKAFAAIDNLPVIAYNINKYQFANLKISGKTPFDFKVRFMVRNDYPLLVSAINKAIDSITPEEKERIFKKWVYVVYQTGIDTKKLLTIAFIAIGLILILIALVIYQFFEIKKRRKFETQLIKTATIDSLTGIFNRKHIDYMLQKEVEEAKRYANPLSIIFCDIDHFKDINDKFGHKVGDIVLEELARIMKQNIRKSDIIGRWGGEEFLIILPHTPLNEALRVAEKLQSAIRNYEFPKIGKITCSFGVTEFKSEDSIYRLMIRVDQALYEAKNTGRDKIVVKKD</sequence>
<dbReference type="EC" id="2.7.7.65" evidence="1"/>
<dbReference type="Gene3D" id="3.40.190.10">
    <property type="entry name" value="Periplasmic binding protein-like II"/>
    <property type="match status" value="2"/>
</dbReference>
<dbReference type="InterPro" id="IPR000160">
    <property type="entry name" value="GGDEF_dom"/>
</dbReference>
<dbReference type="NCBIfam" id="TIGR00254">
    <property type="entry name" value="GGDEF"/>
    <property type="match status" value="1"/>
</dbReference>
<dbReference type="Proteomes" id="UP000298805">
    <property type="component" value="Chromosome"/>
</dbReference>
<dbReference type="InterPro" id="IPR043128">
    <property type="entry name" value="Rev_trsase/Diguanyl_cyclase"/>
</dbReference>
<name>A0AAJ4UYT3_9BACT</name>
<evidence type="ECO:0000313" key="7">
    <source>
        <dbReference type="Proteomes" id="UP000272781"/>
    </source>
</evidence>
<keyword evidence="3" id="KW-0812">Transmembrane</keyword>